<gene>
    <name evidence="3" type="ORF">TTHNP4_00310</name>
</gene>
<proteinExistence type="predicted"/>
<dbReference type="SUPFAM" id="SSF54637">
    <property type="entry name" value="Thioesterase/thiol ester dehydrase-isomerase"/>
    <property type="match status" value="1"/>
</dbReference>
<evidence type="ECO:0000259" key="2">
    <source>
        <dbReference type="Pfam" id="PF03061"/>
    </source>
</evidence>
<dbReference type="NCBIfam" id="TIGR00369">
    <property type="entry name" value="unchar_dom_1"/>
    <property type="match status" value="1"/>
</dbReference>
<dbReference type="Proteomes" id="UP000279841">
    <property type="component" value="Plasmid 4"/>
</dbReference>
<evidence type="ECO:0000313" key="4">
    <source>
        <dbReference type="Proteomes" id="UP000279841"/>
    </source>
</evidence>
<dbReference type="InterPro" id="IPR029069">
    <property type="entry name" value="HotDog_dom_sf"/>
</dbReference>
<dbReference type="GO" id="GO:0016289">
    <property type="term" value="F:acyl-CoA hydrolase activity"/>
    <property type="evidence" value="ECO:0007669"/>
    <property type="project" value="UniProtKB-ARBA"/>
</dbReference>
<dbReference type="EMBL" id="LR027520">
    <property type="protein sequence ID" value="VCU54901.1"/>
    <property type="molecule type" value="Genomic_DNA"/>
</dbReference>
<reference evidence="3 4" key="1">
    <citation type="submission" date="2018-10" db="EMBL/GenBank/DDBJ databases">
        <authorList>
            <person name="Peiro R."/>
            <person name="Begona"/>
            <person name="Cbmso G."/>
            <person name="Lopez M."/>
            <person name="Gonzalez S."/>
            <person name="Sacristan E."/>
            <person name="Castillo E."/>
        </authorList>
    </citation>
    <scope>NUCLEOTIDE SEQUENCE [LARGE SCALE GENOMIC DNA]</scope>
    <source>
        <strain evidence="3">TTHNAR1</strain>
        <plasmid evidence="4">4</plasmid>
    </source>
</reference>
<dbReference type="PANTHER" id="PTHR42856:SF1">
    <property type="entry name" value="ACYL-COENZYME A THIOESTERASE PAAI"/>
    <property type="match status" value="1"/>
</dbReference>
<dbReference type="PANTHER" id="PTHR42856">
    <property type="entry name" value="ACYL-COENZYME A THIOESTERASE PAAI"/>
    <property type="match status" value="1"/>
</dbReference>
<evidence type="ECO:0000256" key="1">
    <source>
        <dbReference type="ARBA" id="ARBA00022801"/>
    </source>
</evidence>
<dbReference type="InterPro" id="IPR006683">
    <property type="entry name" value="Thioestr_dom"/>
</dbReference>
<organism evidence="3 4">
    <name type="scientific">Thermus thermophilus</name>
    <dbReference type="NCBI Taxonomy" id="274"/>
    <lineage>
        <taxon>Bacteria</taxon>
        <taxon>Thermotogati</taxon>
        <taxon>Deinococcota</taxon>
        <taxon>Deinococci</taxon>
        <taxon>Thermales</taxon>
        <taxon>Thermaceae</taxon>
        <taxon>Thermus</taxon>
    </lineage>
</organism>
<dbReference type="AlphaFoldDB" id="A0A3P4AV02"/>
<sequence length="117" mass="12673">MSPFARWFQAQILRKAEGVAELALEVREEFLQGQGIVHGGILAALLDSAMGSAVESAFGRVVTVELSVHYLRPVRSGTLKARGTVVHGGRKLVHAQGEAFLGEERVAWAKGIFYRVG</sequence>
<dbReference type="InterPro" id="IPR003736">
    <property type="entry name" value="PAAI_dom"/>
</dbReference>
<protein>
    <submittedName>
        <fullName evidence="3">Esterase HI_1161</fullName>
    </submittedName>
</protein>
<dbReference type="CDD" id="cd03443">
    <property type="entry name" value="PaaI_thioesterase"/>
    <property type="match status" value="1"/>
</dbReference>
<dbReference type="Pfam" id="PF03061">
    <property type="entry name" value="4HBT"/>
    <property type="match status" value="1"/>
</dbReference>
<name>A0A3P4AV02_THETH</name>
<feature type="domain" description="Thioesterase" evidence="2">
    <location>
        <begin position="34"/>
        <end position="106"/>
    </location>
</feature>
<dbReference type="Gene3D" id="3.10.129.10">
    <property type="entry name" value="Hotdog Thioesterase"/>
    <property type="match status" value="1"/>
</dbReference>
<geneLocation type="plasmid" evidence="3 4">
    <name>4</name>
</geneLocation>
<keyword evidence="3" id="KW-0614">Plasmid</keyword>
<dbReference type="InterPro" id="IPR052723">
    <property type="entry name" value="Acyl-CoA_thioesterase_PaaI"/>
</dbReference>
<evidence type="ECO:0000313" key="3">
    <source>
        <dbReference type="EMBL" id="VCU54901.1"/>
    </source>
</evidence>
<accession>A0A3P4AV02</accession>
<keyword evidence="1" id="KW-0378">Hydrolase</keyword>